<gene>
    <name evidence="2" type="ORF">D7X12_30270</name>
</gene>
<keyword evidence="1" id="KW-0812">Transmembrane</keyword>
<proteinExistence type="predicted"/>
<evidence type="ECO:0000256" key="1">
    <source>
        <dbReference type="SAM" id="Phobius"/>
    </source>
</evidence>
<reference evidence="3" key="1">
    <citation type="submission" date="2018-09" db="EMBL/GenBank/DDBJ databases">
        <authorList>
            <person name="Livingstone P.G."/>
            <person name="Whitworth D.E."/>
        </authorList>
    </citation>
    <scope>NUCLEOTIDE SEQUENCE [LARGE SCALE GENOMIC DNA]</scope>
    <source>
        <strain evidence="3">CA040B</strain>
    </source>
</reference>
<accession>A0A3A8N7X8</accession>
<organism evidence="2 3">
    <name type="scientific">Corallococcus sicarius</name>
    <dbReference type="NCBI Taxonomy" id="2316726"/>
    <lineage>
        <taxon>Bacteria</taxon>
        <taxon>Pseudomonadati</taxon>
        <taxon>Myxococcota</taxon>
        <taxon>Myxococcia</taxon>
        <taxon>Myxococcales</taxon>
        <taxon>Cystobacterineae</taxon>
        <taxon>Myxococcaceae</taxon>
        <taxon>Corallococcus</taxon>
    </lineage>
</organism>
<name>A0A3A8N7X8_9BACT</name>
<keyword evidence="1" id="KW-0472">Membrane</keyword>
<keyword evidence="3" id="KW-1185">Reference proteome</keyword>
<keyword evidence="1" id="KW-1133">Transmembrane helix</keyword>
<evidence type="ECO:0000313" key="3">
    <source>
        <dbReference type="Proteomes" id="UP000273405"/>
    </source>
</evidence>
<sequence length="177" mass="18913">MVARGTLWKTSTPRFLMRLTAISLPTTAAISGAFTAWMSWPDFSFMVFWVSLVSVGFIVGLITLLSLIVRVDAPGSTWLKLPLQHIEVLENGATLSDASGVLLGVQSAGTLQVVRTNLRHGKGGLAGAVALEHAGGTTWVVPYQLLGAWSGIRGVHHTAEAHRIEDPLFDALLTLAD</sequence>
<feature type="transmembrane region" description="Helical" evidence="1">
    <location>
        <begin position="21"/>
        <end position="40"/>
    </location>
</feature>
<evidence type="ECO:0000313" key="2">
    <source>
        <dbReference type="EMBL" id="RKH37235.1"/>
    </source>
</evidence>
<protein>
    <submittedName>
        <fullName evidence="2">Uncharacterized protein</fullName>
    </submittedName>
</protein>
<dbReference type="Proteomes" id="UP000273405">
    <property type="component" value="Unassembled WGS sequence"/>
</dbReference>
<dbReference type="AlphaFoldDB" id="A0A3A8N7X8"/>
<feature type="transmembrane region" description="Helical" evidence="1">
    <location>
        <begin position="46"/>
        <end position="69"/>
    </location>
</feature>
<dbReference type="EMBL" id="RAWG01000253">
    <property type="protein sequence ID" value="RKH37235.1"/>
    <property type="molecule type" value="Genomic_DNA"/>
</dbReference>
<comment type="caution">
    <text evidence="2">The sequence shown here is derived from an EMBL/GenBank/DDBJ whole genome shotgun (WGS) entry which is preliminary data.</text>
</comment>